<evidence type="ECO:0000256" key="1">
    <source>
        <dbReference type="SAM" id="Phobius"/>
    </source>
</evidence>
<dbReference type="EMBL" id="BAABKG010000003">
    <property type="protein sequence ID" value="GAA5151535.1"/>
    <property type="molecule type" value="Genomic_DNA"/>
</dbReference>
<proteinExistence type="predicted"/>
<evidence type="ECO:0000313" key="2">
    <source>
        <dbReference type="EMBL" id="GAA5151535.1"/>
    </source>
</evidence>
<keyword evidence="1" id="KW-0812">Transmembrane</keyword>
<dbReference type="RefSeq" id="WP_345460194.1">
    <property type="nucleotide sequence ID" value="NZ_BAABKG010000003.1"/>
</dbReference>
<accession>A0ABP9PWV2</accession>
<reference evidence="3" key="1">
    <citation type="journal article" date="2019" name="Int. J. Syst. Evol. Microbiol.">
        <title>The Global Catalogue of Microorganisms (GCM) 10K type strain sequencing project: providing services to taxonomists for standard genome sequencing and annotation.</title>
        <authorList>
            <consortium name="The Broad Institute Genomics Platform"/>
            <consortium name="The Broad Institute Genome Sequencing Center for Infectious Disease"/>
            <person name="Wu L."/>
            <person name="Ma J."/>
        </authorList>
    </citation>
    <scope>NUCLEOTIDE SEQUENCE [LARGE SCALE GENOMIC DNA]</scope>
    <source>
        <strain evidence="3">JCM 18459</strain>
    </source>
</reference>
<gene>
    <name evidence="2" type="ORF">GCM10023340_30510</name>
</gene>
<feature type="transmembrane region" description="Helical" evidence="1">
    <location>
        <begin position="51"/>
        <end position="82"/>
    </location>
</feature>
<name>A0ABP9PWV2_9ACTN</name>
<protein>
    <submittedName>
        <fullName evidence="2">Uncharacterized protein</fullName>
    </submittedName>
</protein>
<keyword evidence="1" id="KW-0472">Membrane</keyword>
<comment type="caution">
    <text evidence="2">The sequence shown here is derived from an EMBL/GenBank/DDBJ whole genome shotgun (WGS) entry which is preliminary data.</text>
</comment>
<evidence type="ECO:0000313" key="3">
    <source>
        <dbReference type="Proteomes" id="UP001500221"/>
    </source>
</evidence>
<dbReference type="Proteomes" id="UP001500221">
    <property type="component" value="Unassembled WGS sequence"/>
</dbReference>
<keyword evidence="1" id="KW-1133">Transmembrane helix</keyword>
<keyword evidence="3" id="KW-1185">Reference proteome</keyword>
<organism evidence="2 3">
    <name type="scientific">Nocardioides marinquilinus</name>
    <dbReference type="NCBI Taxonomy" id="1210400"/>
    <lineage>
        <taxon>Bacteria</taxon>
        <taxon>Bacillati</taxon>
        <taxon>Actinomycetota</taxon>
        <taxon>Actinomycetes</taxon>
        <taxon>Propionibacteriales</taxon>
        <taxon>Nocardioidaceae</taxon>
        <taxon>Nocardioides</taxon>
    </lineage>
</organism>
<sequence>MQPGPVPIASHVGLLRTSHGPADVHLDDEVLRLVVHDGPLARLDRHRRVPVAVGAVLALTGVFLAGTAQVLVLLLAGLALAVGSVGVGRTPATRVVDVPRDAVRPGPVAGGLRPRLVLAGPDGDLRLTGWPWRRRALERLAAALGEQAR</sequence>